<dbReference type="CDD" id="cd00333">
    <property type="entry name" value="MIP"/>
    <property type="match status" value="1"/>
</dbReference>
<keyword evidence="2 6" id="KW-0813">Transport</keyword>
<evidence type="ECO:0000256" key="4">
    <source>
        <dbReference type="ARBA" id="ARBA00022989"/>
    </source>
</evidence>
<evidence type="ECO:0000256" key="7">
    <source>
        <dbReference type="SAM" id="Phobius"/>
    </source>
</evidence>
<comment type="caution">
    <text evidence="8">The sequence shown here is derived from an EMBL/GenBank/DDBJ whole genome shotgun (WGS) entry which is preliminary data.</text>
</comment>
<protein>
    <recommendedName>
        <fullName evidence="10">Aquaporin NIP-type</fullName>
    </recommendedName>
</protein>
<comment type="subcellular location">
    <subcellularLocation>
        <location evidence="1">Membrane</location>
        <topology evidence="1">Multi-pass membrane protein</topology>
    </subcellularLocation>
</comment>
<feature type="transmembrane region" description="Helical" evidence="7">
    <location>
        <begin position="46"/>
        <end position="66"/>
    </location>
</feature>
<dbReference type="GO" id="GO:0015267">
    <property type="term" value="F:channel activity"/>
    <property type="evidence" value="ECO:0007669"/>
    <property type="project" value="InterPro"/>
</dbReference>
<dbReference type="Pfam" id="PF00230">
    <property type="entry name" value="MIP"/>
    <property type="match status" value="1"/>
</dbReference>
<dbReference type="OrthoDB" id="3222at2759"/>
<comment type="similarity">
    <text evidence="6">Belongs to the MIP/aquaporin (TC 1.A.8) family.</text>
</comment>
<keyword evidence="5 7" id="KW-0472">Membrane</keyword>
<keyword evidence="9" id="KW-1185">Reference proteome</keyword>
<keyword evidence="4 7" id="KW-1133">Transmembrane helix</keyword>
<proteinExistence type="inferred from homology"/>
<evidence type="ECO:0000256" key="2">
    <source>
        <dbReference type="ARBA" id="ARBA00022448"/>
    </source>
</evidence>
<dbReference type="InterPro" id="IPR022357">
    <property type="entry name" value="MIP_CS"/>
</dbReference>
<feature type="transmembrane region" description="Helical" evidence="7">
    <location>
        <begin position="162"/>
        <end position="179"/>
    </location>
</feature>
<dbReference type="GO" id="GO:0016020">
    <property type="term" value="C:membrane"/>
    <property type="evidence" value="ECO:0007669"/>
    <property type="project" value="UniProtKB-SubCell"/>
</dbReference>
<dbReference type="AlphaFoldDB" id="A0A835DL89"/>
<dbReference type="Proteomes" id="UP000655225">
    <property type="component" value="Unassembled WGS sequence"/>
</dbReference>
<dbReference type="InterPro" id="IPR023271">
    <property type="entry name" value="Aquaporin-like"/>
</dbReference>
<evidence type="ECO:0000256" key="1">
    <source>
        <dbReference type="ARBA" id="ARBA00004141"/>
    </source>
</evidence>
<organism evidence="8 9">
    <name type="scientific">Tetracentron sinense</name>
    <name type="common">Spur-leaf</name>
    <dbReference type="NCBI Taxonomy" id="13715"/>
    <lineage>
        <taxon>Eukaryota</taxon>
        <taxon>Viridiplantae</taxon>
        <taxon>Streptophyta</taxon>
        <taxon>Embryophyta</taxon>
        <taxon>Tracheophyta</taxon>
        <taxon>Spermatophyta</taxon>
        <taxon>Magnoliopsida</taxon>
        <taxon>Trochodendrales</taxon>
        <taxon>Trochodendraceae</taxon>
        <taxon>Tetracentron</taxon>
    </lineage>
</organism>
<reference evidence="8 9" key="1">
    <citation type="submission" date="2020-04" db="EMBL/GenBank/DDBJ databases">
        <title>Plant Genome Project.</title>
        <authorList>
            <person name="Zhang R.-G."/>
        </authorList>
    </citation>
    <scope>NUCLEOTIDE SEQUENCE [LARGE SCALE GENOMIC DNA]</scope>
    <source>
        <strain evidence="8">YNK0</strain>
        <tissue evidence="8">Leaf</tissue>
    </source>
</reference>
<evidence type="ECO:0008006" key="10">
    <source>
        <dbReference type="Google" id="ProtNLM"/>
    </source>
</evidence>
<dbReference type="PANTHER" id="PTHR45724">
    <property type="entry name" value="AQUAPORIN NIP2-1"/>
    <property type="match status" value="1"/>
</dbReference>
<evidence type="ECO:0000256" key="5">
    <source>
        <dbReference type="ARBA" id="ARBA00023136"/>
    </source>
</evidence>
<dbReference type="EMBL" id="JABCRI010000004">
    <property type="protein sequence ID" value="KAF8407671.1"/>
    <property type="molecule type" value="Genomic_DNA"/>
</dbReference>
<sequence length="283" mass="29971">MSTKTDAIEEDVILKIEEGSRSVHSPKRDHNTKSCCSAVVSITKKLIAEVIGTYFVIFSGCGAVAVNKIYGSITFPGVCVTWGLIVMVMVYAVGHISGGHFNPAVTITFAIFGRCPLAHVPFYIVAQLAGSILASGTLCLLYDVEAKSYFGTVPLGSNVQSLVLEIIITFLLMFVISGVSTDSRAIGELAGIAVGMTILLNVFVAGPVSGASMNPARSIGPAIAMLIYKGIWFKGIWVYIAGPLVGAIAGGFAYNLIRSTKKPVRELTKSGSFLKSMSRSNSF</sequence>
<name>A0A835DL89_TETSI</name>
<evidence type="ECO:0000313" key="9">
    <source>
        <dbReference type="Proteomes" id="UP000655225"/>
    </source>
</evidence>
<gene>
    <name evidence="8" type="ORF">HHK36_006806</name>
</gene>
<dbReference type="PROSITE" id="PS00221">
    <property type="entry name" value="MIP"/>
    <property type="match status" value="1"/>
</dbReference>
<accession>A0A835DL89</accession>
<dbReference type="InterPro" id="IPR000425">
    <property type="entry name" value="MIP"/>
</dbReference>
<feature type="transmembrane region" description="Helical" evidence="7">
    <location>
        <begin position="122"/>
        <end position="142"/>
    </location>
</feature>
<dbReference type="SUPFAM" id="SSF81338">
    <property type="entry name" value="Aquaporin-like"/>
    <property type="match status" value="1"/>
</dbReference>
<keyword evidence="3 6" id="KW-0812">Transmembrane</keyword>
<evidence type="ECO:0000256" key="6">
    <source>
        <dbReference type="RuleBase" id="RU000477"/>
    </source>
</evidence>
<dbReference type="Gene3D" id="1.20.1080.10">
    <property type="entry name" value="Glycerol uptake facilitator protein"/>
    <property type="match status" value="1"/>
</dbReference>
<evidence type="ECO:0000256" key="3">
    <source>
        <dbReference type="ARBA" id="ARBA00022692"/>
    </source>
</evidence>
<dbReference type="InterPro" id="IPR034294">
    <property type="entry name" value="Aquaporin_transptr"/>
</dbReference>
<feature type="transmembrane region" description="Helical" evidence="7">
    <location>
        <begin position="73"/>
        <end position="93"/>
    </location>
</feature>
<feature type="transmembrane region" description="Helical" evidence="7">
    <location>
        <begin position="239"/>
        <end position="257"/>
    </location>
</feature>
<dbReference type="PRINTS" id="PR00783">
    <property type="entry name" value="MINTRINSICP"/>
</dbReference>
<dbReference type="PANTHER" id="PTHR45724:SF6">
    <property type="entry name" value="AQUAPORIN NIP-TYPE"/>
    <property type="match status" value="1"/>
</dbReference>
<feature type="transmembrane region" description="Helical" evidence="7">
    <location>
        <begin position="185"/>
        <end position="204"/>
    </location>
</feature>
<dbReference type="OMA" id="RADNICA"/>
<dbReference type="NCBIfam" id="TIGR00861">
    <property type="entry name" value="MIP"/>
    <property type="match status" value="1"/>
</dbReference>
<evidence type="ECO:0000313" key="8">
    <source>
        <dbReference type="EMBL" id="KAF8407671.1"/>
    </source>
</evidence>